<dbReference type="KEGG" id="uam:UABAM_05883"/>
<dbReference type="PANTHER" id="PTHR11904:SF9">
    <property type="entry name" value="PURINE NUCLEOSIDE PHOSPHORYLASE-RELATED"/>
    <property type="match status" value="1"/>
</dbReference>
<reference evidence="8 9" key="1">
    <citation type="submission" date="2019-08" db="EMBL/GenBank/DDBJ databases">
        <title>Complete genome sequence of Candidatus Uab amorphum.</title>
        <authorList>
            <person name="Shiratori T."/>
            <person name="Suzuki S."/>
            <person name="Kakizawa Y."/>
            <person name="Ishida K."/>
        </authorList>
    </citation>
    <scope>NUCLEOTIDE SEQUENCE [LARGE SCALE GENOMIC DNA]</scope>
    <source>
        <strain evidence="8 9">SRT547</strain>
    </source>
</reference>
<keyword evidence="9" id="KW-1185">Reference proteome</keyword>
<dbReference type="UniPathway" id="UPA00606"/>
<evidence type="ECO:0000313" key="8">
    <source>
        <dbReference type="EMBL" id="BBM87473.1"/>
    </source>
</evidence>
<feature type="binding site" evidence="6">
    <location>
        <position position="113"/>
    </location>
    <ligand>
        <name>phosphate</name>
        <dbReference type="ChEBI" id="CHEBI:43474"/>
    </ligand>
</feature>
<dbReference type="EC" id="2.4.2.1" evidence="5"/>
<feature type="binding site" evidence="6">
    <location>
        <position position="210"/>
    </location>
    <ligand>
        <name>phosphate</name>
        <dbReference type="ChEBI" id="CHEBI:43474"/>
    </ligand>
</feature>
<dbReference type="Pfam" id="PF01048">
    <property type="entry name" value="PNP_UDP_1"/>
    <property type="match status" value="1"/>
</dbReference>
<evidence type="ECO:0000259" key="7">
    <source>
        <dbReference type="Pfam" id="PF01048"/>
    </source>
</evidence>
<protein>
    <recommendedName>
        <fullName evidence="5">Purine nucleoside phosphorylase</fullName>
        <ecNumber evidence="5">2.4.2.1</ecNumber>
    </recommendedName>
    <alternativeName>
        <fullName evidence="5">Inosine-guanosine phosphorylase</fullName>
    </alternativeName>
</protein>
<evidence type="ECO:0000313" key="9">
    <source>
        <dbReference type="Proteomes" id="UP000326354"/>
    </source>
</evidence>
<sequence length="271" mass="29878">MDTENKIQEAVSYIREKYANPPQIGIILGSGFSFFQEHLQDSTVIAYSDIPNFPVSTVEGHAGNLVMGKCQGKELCVMAGRFHYYEGYTMQDITFPVRVMAALGIKTLVVTNAAGGINKSYSVGDFVALTDHINLLGSSPLRGKETSGQRFIDMTHCYTSELRDQAIETSKNHDITLHQGVYAATHGPNFETPAEIRMMRVMGADLVGMSTVPEVIVARQLQLQILGISCVTNMAAGVLDQELSHHEVMDTMDKNRQKFVGFIEELIANKL</sequence>
<keyword evidence="4 5" id="KW-0808">Transferase</keyword>
<feature type="binding site" evidence="6">
    <location>
        <begin position="81"/>
        <end position="83"/>
    </location>
    <ligand>
        <name>phosphate</name>
        <dbReference type="ChEBI" id="CHEBI:43474"/>
    </ligand>
</feature>
<dbReference type="OrthoDB" id="1523230at2"/>
<evidence type="ECO:0000256" key="5">
    <source>
        <dbReference type="PIRNR" id="PIRNR000477"/>
    </source>
</evidence>
<dbReference type="GO" id="GO:0005737">
    <property type="term" value="C:cytoplasm"/>
    <property type="evidence" value="ECO:0007669"/>
    <property type="project" value="TreeGrafter"/>
</dbReference>
<comment type="function">
    <text evidence="5">The purine nucleoside phosphorylases catalyze the phosphorolytic breakdown of the N-glycosidic bond in the beta-(deoxy)ribonucleoside molecules, with the formation of the corresponding free purine bases and pentose-1-phosphate.</text>
</comment>
<dbReference type="SUPFAM" id="SSF53167">
    <property type="entry name" value="Purine and uridine phosphorylases"/>
    <property type="match status" value="1"/>
</dbReference>
<evidence type="ECO:0000256" key="1">
    <source>
        <dbReference type="ARBA" id="ARBA00005058"/>
    </source>
</evidence>
<comment type="pathway">
    <text evidence="1 5">Purine metabolism; purine nucleoside salvage.</text>
</comment>
<dbReference type="RefSeq" id="WP_151971491.1">
    <property type="nucleotide sequence ID" value="NZ_AP019860.1"/>
</dbReference>
<organism evidence="8 9">
    <name type="scientific">Uabimicrobium amorphum</name>
    <dbReference type="NCBI Taxonomy" id="2596890"/>
    <lineage>
        <taxon>Bacteria</taxon>
        <taxon>Pseudomonadati</taxon>
        <taxon>Planctomycetota</taxon>
        <taxon>Candidatus Uabimicrobiia</taxon>
        <taxon>Candidatus Uabimicrobiales</taxon>
        <taxon>Candidatus Uabimicrobiaceae</taxon>
        <taxon>Candidatus Uabimicrobium</taxon>
    </lineage>
</organism>
<dbReference type="AlphaFoldDB" id="A0A5S9ISS7"/>
<feature type="binding site" evidence="6">
    <location>
        <position position="191"/>
    </location>
    <ligand>
        <name>a purine D-ribonucleoside</name>
        <dbReference type="ChEBI" id="CHEBI:142355"/>
    </ligand>
</feature>
<feature type="binding site" evidence="6">
    <location>
        <position position="30"/>
    </location>
    <ligand>
        <name>phosphate</name>
        <dbReference type="ChEBI" id="CHEBI:43474"/>
    </ligand>
</feature>
<dbReference type="GO" id="GO:0009116">
    <property type="term" value="P:nucleoside metabolic process"/>
    <property type="evidence" value="ECO:0007669"/>
    <property type="project" value="InterPro"/>
</dbReference>
<dbReference type="NCBIfam" id="TIGR01700">
    <property type="entry name" value="PNPH"/>
    <property type="match status" value="1"/>
</dbReference>
<feature type="binding site" evidence="6">
    <location>
        <position position="61"/>
    </location>
    <ligand>
        <name>phosphate</name>
        <dbReference type="ChEBI" id="CHEBI:43474"/>
    </ligand>
</feature>
<dbReference type="InterPro" id="IPR011268">
    <property type="entry name" value="Purine_phosphorylase"/>
</dbReference>
<dbReference type="PANTHER" id="PTHR11904">
    <property type="entry name" value="METHYLTHIOADENOSINE/PURINE NUCLEOSIDE PHOSPHORYLASE"/>
    <property type="match status" value="1"/>
</dbReference>
<dbReference type="PIRSF" id="PIRSF000477">
    <property type="entry name" value="PurNPase"/>
    <property type="match status" value="1"/>
</dbReference>
<dbReference type="InterPro" id="IPR011270">
    <property type="entry name" value="Pur_Nuc_Pase_Ino/Guo-sp"/>
</dbReference>
<proteinExistence type="inferred from homology"/>
<dbReference type="GO" id="GO:0004731">
    <property type="term" value="F:purine-nucleoside phosphorylase activity"/>
    <property type="evidence" value="ECO:0007669"/>
    <property type="project" value="UniProtKB-EC"/>
</dbReference>
<evidence type="ECO:0000256" key="3">
    <source>
        <dbReference type="ARBA" id="ARBA00022676"/>
    </source>
</evidence>
<comment type="similarity">
    <text evidence="2 5">Belongs to the PNP/MTAP phosphorylase family.</text>
</comment>
<dbReference type="EMBL" id="AP019860">
    <property type="protein sequence ID" value="BBM87473.1"/>
    <property type="molecule type" value="Genomic_DNA"/>
</dbReference>
<dbReference type="CDD" id="cd09009">
    <property type="entry name" value="PNP-EcPNPII_like"/>
    <property type="match status" value="1"/>
</dbReference>
<dbReference type="InterPro" id="IPR000845">
    <property type="entry name" value="Nucleoside_phosphorylase_d"/>
</dbReference>
<feature type="binding site" evidence="6">
    <location>
        <position position="233"/>
    </location>
    <ligand>
        <name>a purine D-ribonucleoside</name>
        <dbReference type="ChEBI" id="CHEBI:142355"/>
    </ligand>
</feature>
<evidence type="ECO:0000256" key="2">
    <source>
        <dbReference type="ARBA" id="ARBA00006751"/>
    </source>
</evidence>
<evidence type="ECO:0000256" key="4">
    <source>
        <dbReference type="ARBA" id="ARBA00022679"/>
    </source>
</evidence>
<gene>
    <name evidence="8" type="ORF">UABAM_05883</name>
</gene>
<evidence type="ECO:0000256" key="6">
    <source>
        <dbReference type="PIRSR" id="PIRSR000477-2"/>
    </source>
</evidence>
<name>A0A5S9ISS7_UABAM</name>
<dbReference type="InterPro" id="IPR035994">
    <property type="entry name" value="Nucleoside_phosphorylase_sf"/>
</dbReference>
<dbReference type="NCBIfam" id="NF006054">
    <property type="entry name" value="PRK08202.1"/>
    <property type="match status" value="1"/>
</dbReference>
<keyword evidence="3 5" id="KW-0328">Glycosyltransferase</keyword>
<feature type="domain" description="Nucleoside phosphorylase" evidence="7">
    <location>
        <begin position="24"/>
        <end position="268"/>
    </location>
</feature>
<dbReference type="Gene3D" id="3.40.50.1580">
    <property type="entry name" value="Nucleoside phosphorylase domain"/>
    <property type="match status" value="1"/>
</dbReference>
<dbReference type="Proteomes" id="UP000326354">
    <property type="component" value="Chromosome"/>
</dbReference>
<dbReference type="NCBIfam" id="TIGR01697">
    <property type="entry name" value="PNPH-PUNA-XAPA"/>
    <property type="match status" value="1"/>
</dbReference>
<accession>A0A5S9ISS7</accession>